<reference evidence="2" key="1">
    <citation type="submission" date="2024-03" db="EMBL/GenBank/DDBJ databases">
        <authorList>
            <consortium name="ELIXIR-Norway"/>
            <consortium name="Elixir Norway"/>
        </authorList>
    </citation>
    <scope>NUCLEOTIDE SEQUENCE</scope>
</reference>
<sequence>MLLSNGVFSSKYVSNGCSNPLIQEPLLPTANDAQNNQGVADSKRSSGLLHDVLDGPFKNDGMLVELQDGYQDDSMSLFSESGLSVETDHLLSLGPVDQNKKLQSGQPQHERKAVFQTVVPRPPVKNAPTKVSPIRSDRRSLGWQLPQICTQRYINGPIVASTDKPVTKQNISLRGSSVPEASQDGVSENNGPSDAALKPSLSCNISAGKSSKRWI</sequence>
<protein>
    <submittedName>
        <fullName evidence="2">Uncharacterized protein</fullName>
    </submittedName>
</protein>
<proteinExistence type="predicted"/>
<dbReference type="EMBL" id="OZ023719">
    <property type="protein sequence ID" value="CAK9868406.1"/>
    <property type="molecule type" value="Genomic_DNA"/>
</dbReference>
<organism evidence="2 3">
    <name type="scientific">Sphagnum jensenii</name>
    <dbReference type="NCBI Taxonomy" id="128206"/>
    <lineage>
        <taxon>Eukaryota</taxon>
        <taxon>Viridiplantae</taxon>
        <taxon>Streptophyta</taxon>
        <taxon>Embryophyta</taxon>
        <taxon>Bryophyta</taxon>
        <taxon>Sphagnophytina</taxon>
        <taxon>Sphagnopsida</taxon>
        <taxon>Sphagnales</taxon>
        <taxon>Sphagnaceae</taxon>
        <taxon>Sphagnum</taxon>
    </lineage>
</organism>
<accession>A0ABP1B0K2</accession>
<dbReference type="Proteomes" id="UP001497522">
    <property type="component" value="Chromosome 18"/>
</dbReference>
<evidence type="ECO:0000256" key="1">
    <source>
        <dbReference type="SAM" id="MobiDB-lite"/>
    </source>
</evidence>
<keyword evidence="3" id="KW-1185">Reference proteome</keyword>
<evidence type="ECO:0000313" key="3">
    <source>
        <dbReference type="Proteomes" id="UP001497522"/>
    </source>
</evidence>
<name>A0ABP1B0K2_9BRYO</name>
<feature type="region of interest" description="Disordered" evidence="1">
    <location>
        <begin position="174"/>
        <end position="202"/>
    </location>
</feature>
<evidence type="ECO:0000313" key="2">
    <source>
        <dbReference type="EMBL" id="CAK9868406.1"/>
    </source>
</evidence>
<gene>
    <name evidence="2" type="ORF">CSSPJE1EN2_LOCUS11365</name>
</gene>